<gene>
    <name evidence="3" type="ORF">AMSG_05984</name>
</gene>
<dbReference type="Proteomes" id="UP000054408">
    <property type="component" value="Unassembled WGS sequence"/>
</dbReference>
<keyword evidence="4" id="KW-1185">Reference proteome</keyword>
<protein>
    <submittedName>
        <fullName evidence="3">Uncharacterized protein</fullName>
    </submittedName>
</protein>
<feature type="region of interest" description="Disordered" evidence="1">
    <location>
        <begin position="137"/>
        <end position="182"/>
    </location>
</feature>
<proteinExistence type="predicted"/>
<keyword evidence="2" id="KW-0472">Membrane</keyword>
<dbReference type="AlphaFoldDB" id="A0A0L0DBK3"/>
<evidence type="ECO:0000313" key="3">
    <source>
        <dbReference type="EMBL" id="KNC49717.1"/>
    </source>
</evidence>
<feature type="transmembrane region" description="Helical" evidence="2">
    <location>
        <begin position="36"/>
        <end position="56"/>
    </location>
</feature>
<evidence type="ECO:0000256" key="2">
    <source>
        <dbReference type="SAM" id="Phobius"/>
    </source>
</evidence>
<accession>A0A0L0DBK3</accession>
<dbReference type="GeneID" id="25565266"/>
<reference evidence="3 4" key="1">
    <citation type="submission" date="2010-05" db="EMBL/GenBank/DDBJ databases">
        <title>The Genome Sequence of Thecamonas trahens ATCC 50062.</title>
        <authorList>
            <consortium name="The Broad Institute Genome Sequencing Platform"/>
            <person name="Russ C."/>
            <person name="Cuomo C."/>
            <person name="Shea T."/>
            <person name="Young S.K."/>
            <person name="Zeng Q."/>
            <person name="Koehrsen M."/>
            <person name="Haas B."/>
            <person name="Borodovsky M."/>
            <person name="Guigo R."/>
            <person name="Alvarado L."/>
            <person name="Berlin A."/>
            <person name="Bochicchio J."/>
            <person name="Borenstein D."/>
            <person name="Chapman S."/>
            <person name="Chen Z."/>
            <person name="Freedman E."/>
            <person name="Gellesch M."/>
            <person name="Goldberg J."/>
            <person name="Griggs A."/>
            <person name="Gujja S."/>
            <person name="Heilman E."/>
            <person name="Heiman D."/>
            <person name="Hepburn T."/>
            <person name="Howarth C."/>
            <person name="Jen D."/>
            <person name="Larson L."/>
            <person name="Mehta T."/>
            <person name="Park D."/>
            <person name="Pearson M."/>
            <person name="Roberts A."/>
            <person name="Saif S."/>
            <person name="Shenoy N."/>
            <person name="Sisk P."/>
            <person name="Stolte C."/>
            <person name="Sykes S."/>
            <person name="Thomson T."/>
            <person name="Walk T."/>
            <person name="White J."/>
            <person name="Yandava C."/>
            <person name="Burger G."/>
            <person name="Gray M.W."/>
            <person name="Holland P.W.H."/>
            <person name="King N."/>
            <person name="Lang F.B.F."/>
            <person name="Roger A.J."/>
            <person name="Ruiz-Trillo I."/>
            <person name="Lander E."/>
            <person name="Nusbaum C."/>
        </authorList>
    </citation>
    <scope>NUCLEOTIDE SEQUENCE [LARGE SCALE GENOMIC DNA]</scope>
    <source>
        <strain evidence="3 4">ATCC 50062</strain>
    </source>
</reference>
<sequence length="182" mass="19169">MTSPGCDEWTMATCNQCRSCCADRPHPTHVGKPGELTSLAAFLAILVVMGILWSVLGRDFYRPGSNAREAEDMGLLAALGLSGASASSPMSWAPDAIARSRSASYADHIAAWDPFASVDRRTLDSYDDRSLLVARSPATADDEYTPPDLVADARNISSESRSSASWDGSEAPAAEQAAGVGS</sequence>
<evidence type="ECO:0000313" key="4">
    <source>
        <dbReference type="Proteomes" id="UP000054408"/>
    </source>
</evidence>
<dbReference type="RefSeq" id="XP_013757508.1">
    <property type="nucleotide sequence ID" value="XM_013902054.1"/>
</dbReference>
<keyword evidence="2" id="KW-0812">Transmembrane</keyword>
<evidence type="ECO:0000256" key="1">
    <source>
        <dbReference type="SAM" id="MobiDB-lite"/>
    </source>
</evidence>
<name>A0A0L0DBK3_THETB</name>
<feature type="compositionally biased region" description="Low complexity" evidence="1">
    <location>
        <begin position="157"/>
        <end position="169"/>
    </location>
</feature>
<keyword evidence="2" id="KW-1133">Transmembrane helix</keyword>
<dbReference type="EMBL" id="GL349457">
    <property type="protein sequence ID" value="KNC49717.1"/>
    <property type="molecule type" value="Genomic_DNA"/>
</dbReference>
<organism evidence="3 4">
    <name type="scientific">Thecamonas trahens ATCC 50062</name>
    <dbReference type="NCBI Taxonomy" id="461836"/>
    <lineage>
        <taxon>Eukaryota</taxon>
        <taxon>Apusozoa</taxon>
        <taxon>Apusomonadida</taxon>
        <taxon>Apusomonadidae</taxon>
        <taxon>Thecamonas</taxon>
    </lineage>
</organism>